<feature type="region of interest" description="Disordered" evidence="1">
    <location>
        <begin position="24"/>
        <end position="45"/>
    </location>
</feature>
<dbReference type="EMBL" id="OY731399">
    <property type="protein sequence ID" value="CAJ1930143.1"/>
    <property type="molecule type" value="Genomic_DNA"/>
</dbReference>
<evidence type="ECO:0000313" key="2">
    <source>
        <dbReference type="EMBL" id="CAJ1930143.1"/>
    </source>
</evidence>
<sequence>MRVGYVKIVGGGYILIQQNNDRAVLSSKDSNDPKDPDSVSCYRASNPSNLQQEEAQQAVLAAVPPVAYATTVEVVVVDEKIPGVLIDF</sequence>
<protein>
    <submittedName>
        <fullName evidence="2">Uncharacterized protein</fullName>
    </submittedName>
</protein>
<dbReference type="Gramene" id="rna-AYBTSS11_LOCUS4649">
    <property type="protein sequence ID" value="CAJ1930143.1"/>
    <property type="gene ID" value="gene-AYBTSS11_LOCUS4649"/>
</dbReference>
<reference evidence="2" key="1">
    <citation type="submission" date="2023-10" db="EMBL/GenBank/DDBJ databases">
        <authorList>
            <person name="Domelevo Entfellner J.-B."/>
        </authorList>
    </citation>
    <scope>NUCLEOTIDE SEQUENCE</scope>
</reference>
<evidence type="ECO:0000256" key="1">
    <source>
        <dbReference type="SAM" id="MobiDB-lite"/>
    </source>
</evidence>
<dbReference type="Proteomes" id="UP001189624">
    <property type="component" value="Chromosome 2"/>
</dbReference>
<evidence type="ECO:0000313" key="3">
    <source>
        <dbReference type="Proteomes" id="UP001189624"/>
    </source>
</evidence>
<gene>
    <name evidence="2" type="ORF">AYBTSS11_LOCUS4649</name>
</gene>
<dbReference type="AlphaFoldDB" id="A0AA86RTN2"/>
<organism evidence="2 3">
    <name type="scientific">Sphenostylis stenocarpa</name>
    <dbReference type="NCBI Taxonomy" id="92480"/>
    <lineage>
        <taxon>Eukaryota</taxon>
        <taxon>Viridiplantae</taxon>
        <taxon>Streptophyta</taxon>
        <taxon>Embryophyta</taxon>
        <taxon>Tracheophyta</taxon>
        <taxon>Spermatophyta</taxon>
        <taxon>Magnoliopsida</taxon>
        <taxon>eudicotyledons</taxon>
        <taxon>Gunneridae</taxon>
        <taxon>Pentapetalae</taxon>
        <taxon>rosids</taxon>
        <taxon>fabids</taxon>
        <taxon>Fabales</taxon>
        <taxon>Fabaceae</taxon>
        <taxon>Papilionoideae</taxon>
        <taxon>50 kb inversion clade</taxon>
        <taxon>NPAAA clade</taxon>
        <taxon>indigoferoid/millettioid clade</taxon>
        <taxon>Phaseoleae</taxon>
        <taxon>Sphenostylis</taxon>
    </lineage>
</organism>
<name>A0AA86RTN2_9FABA</name>
<accession>A0AA86RTN2</accession>
<proteinExistence type="predicted"/>
<keyword evidence="3" id="KW-1185">Reference proteome</keyword>